<feature type="domain" description="D-alanyl-D-alanine carboxypeptidase-like core" evidence="1">
    <location>
        <begin position="29"/>
        <end position="182"/>
    </location>
</feature>
<evidence type="ECO:0000313" key="3">
    <source>
        <dbReference type="Proteomes" id="UP001201549"/>
    </source>
</evidence>
<dbReference type="EMBL" id="JAKOGG010000015">
    <property type="protein sequence ID" value="MCS4557978.1"/>
    <property type="molecule type" value="Genomic_DNA"/>
</dbReference>
<dbReference type="InterPro" id="IPR003709">
    <property type="entry name" value="VanY-like_core_dom"/>
</dbReference>
<keyword evidence="3" id="KW-1185">Reference proteome</keyword>
<evidence type="ECO:0000313" key="2">
    <source>
        <dbReference type="EMBL" id="MCS4557978.1"/>
    </source>
</evidence>
<dbReference type="PANTHER" id="PTHR34385:SF1">
    <property type="entry name" value="PEPTIDOGLYCAN L-ALANYL-D-GLUTAMATE ENDOPEPTIDASE CWLK"/>
    <property type="match status" value="1"/>
</dbReference>
<comment type="caution">
    <text evidence="2">The sequence shown here is derived from an EMBL/GenBank/DDBJ whole genome shotgun (WGS) entry which is preliminary data.</text>
</comment>
<reference evidence="2 3" key="1">
    <citation type="submission" date="2022-02" db="EMBL/GenBank/DDBJ databases">
        <authorList>
            <person name="Zhuang L."/>
        </authorList>
    </citation>
    <scope>NUCLEOTIDE SEQUENCE [LARGE SCALE GENOMIC DNA]</scope>
    <source>
        <strain evidence="2 3">C32</strain>
    </source>
</reference>
<dbReference type="InterPro" id="IPR009045">
    <property type="entry name" value="Zn_M74/Hedgehog-like"/>
</dbReference>
<dbReference type="PANTHER" id="PTHR34385">
    <property type="entry name" value="D-ALANYL-D-ALANINE CARBOXYPEPTIDASE"/>
    <property type="match status" value="1"/>
</dbReference>
<protein>
    <submittedName>
        <fullName evidence="2">M15 family metallopeptidase</fullName>
    </submittedName>
</protein>
<proteinExistence type="predicted"/>
<gene>
    <name evidence="2" type="ORF">L9G74_16160</name>
</gene>
<dbReference type="Proteomes" id="UP001201549">
    <property type="component" value="Unassembled WGS sequence"/>
</dbReference>
<dbReference type="Pfam" id="PF02557">
    <property type="entry name" value="VanY"/>
    <property type="match status" value="1"/>
</dbReference>
<dbReference type="Gene3D" id="3.30.1380.10">
    <property type="match status" value="1"/>
</dbReference>
<accession>A0ABT2FP01</accession>
<dbReference type="SUPFAM" id="SSF55166">
    <property type="entry name" value="Hedgehog/DD-peptidase"/>
    <property type="match status" value="1"/>
</dbReference>
<name>A0ABT2FP01_9GAMM</name>
<dbReference type="InterPro" id="IPR052179">
    <property type="entry name" value="DD-CPase-like"/>
</dbReference>
<evidence type="ECO:0000259" key="1">
    <source>
        <dbReference type="Pfam" id="PF02557"/>
    </source>
</evidence>
<sequence>MLTPIDKRLFGLDDAALRTFSDDDGRQLLLDADALASFEQMKIAARRDGVQLNICSGFRDFSRQCLIWNNKASGKRPVLGADSQPVDINHFSDQQRLETLLLWSAIPAMSRHHWGTDVDLFDASAIGREQLQLINSEYQAGGPCYPMFHWLEQHATAFGFYRPFQQGLSGTSAELWHYSYFPTASRLQAQYDTEKLKQLLISSDVALKDVMLQQLEQLVITYVQTVAPAPSRVSL</sequence>
<dbReference type="RefSeq" id="WP_238897463.1">
    <property type="nucleotide sequence ID" value="NZ_JAKOGG010000015.1"/>
</dbReference>
<dbReference type="CDD" id="cd14847">
    <property type="entry name" value="DD-carboxypeptidase_like"/>
    <property type="match status" value="1"/>
</dbReference>
<reference evidence="3" key="2">
    <citation type="submission" date="2023-07" db="EMBL/GenBank/DDBJ databases">
        <title>Shewanella mangrovi sp. nov., an acetaldehyde- degrading bacterium isolated from mangrove sediment.</title>
        <authorList>
            <person name="Liu Y."/>
        </authorList>
    </citation>
    <scope>NUCLEOTIDE SEQUENCE [LARGE SCALE GENOMIC DNA]</scope>
    <source>
        <strain evidence="3">C32</strain>
    </source>
</reference>
<organism evidence="2 3">
    <name type="scientific">Shewanella electrica</name>
    <dbReference type="NCBI Taxonomy" id="515560"/>
    <lineage>
        <taxon>Bacteria</taxon>
        <taxon>Pseudomonadati</taxon>
        <taxon>Pseudomonadota</taxon>
        <taxon>Gammaproteobacteria</taxon>
        <taxon>Alteromonadales</taxon>
        <taxon>Shewanellaceae</taxon>
        <taxon>Shewanella</taxon>
    </lineage>
</organism>